<dbReference type="RefSeq" id="WP_160023257.1">
    <property type="nucleotide sequence ID" value="NZ_VZIZ01000034.1"/>
</dbReference>
<gene>
    <name evidence="5" type="ORF">FQV37_1778</name>
</gene>
<comment type="caution">
    <text evidence="5">The sequence shown here is derived from an EMBL/GenBank/DDBJ whole genome shotgun (WGS) entry which is preliminary data.</text>
</comment>
<keyword evidence="2" id="KW-0328">Glycosyltransferase</keyword>
<sequence>MTIQPTSNASTTSDTVPMTVITTCYGRNRHLYNLLSSLENSSVKPAEVIIVNDDADPNRLAEFPLNIVKLPTTVKSAVNDGSDTTITEFDIGHNRNLGALQATHDMLIFLDVDCIVAHTFIEQMYKKLLQYPNALLMGQPRYLTRPLSPEESTQLKINHLPVSILDELSVYNPYRYNFDEADSYPTETEQTAIKQTDDYGAFWSLCFALNRQTFDKIGGFDTQYTGYGAEDTDFAFTARRLDIDFYLTADIAYHQQHSVYRPPLNHLDSIIVNANRFYQKWHCWPMAGWLSQFSDMRLIDWTEEQSLPIAILRNPSDNEIKRAHCPDAPYV</sequence>
<protein>
    <recommendedName>
        <fullName evidence="4">Glycosyltransferase 2-like prokaryotic type domain-containing protein</fullName>
    </recommendedName>
</protein>
<dbReference type="EMBL" id="VZIZ01000034">
    <property type="protein sequence ID" value="KAF0567827.1"/>
    <property type="molecule type" value="Genomic_DNA"/>
</dbReference>
<evidence type="ECO:0000259" key="4">
    <source>
        <dbReference type="Pfam" id="PF10111"/>
    </source>
</evidence>
<reference evidence="5 6" key="1">
    <citation type="submission" date="2019-09" db="EMBL/GenBank/DDBJ databases">
        <title>Draft genome sequence of Psychrobacter nivimaris LAMA 639, in search for biotechnological relevant genes.</title>
        <authorList>
            <person name="Lima A.O.S."/>
            <person name="Staloch B.E.K."/>
            <person name="Freitas R.C."/>
            <person name="Niero H."/>
            <person name="Silva M.A.C."/>
        </authorList>
    </citation>
    <scope>NUCLEOTIDE SEQUENCE [LARGE SCALE GENOMIC DNA]</scope>
    <source>
        <strain evidence="5 6">LAMA 639</strain>
    </source>
</reference>
<proteinExistence type="inferred from homology"/>
<dbReference type="Proteomes" id="UP000471465">
    <property type="component" value="Unassembled WGS sequence"/>
</dbReference>
<dbReference type="GO" id="GO:0016757">
    <property type="term" value="F:glycosyltransferase activity"/>
    <property type="evidence" value="ECO:0007669"/>
    <property type="project" value="UniProtKB-KW"/>
</dbReference>
<feature type="domain" description="Glycosyltransferase 2-like prokaryotic type" evidence="4">
    <location>
        <begin position="46"/>
        <end position="235"/>
    </location>
</feature>
<dbReference type="Gene3D" id="3.90.550.10">
    <property type="entry name" value="Spore Coat Polysaccharide Biosynthesis Protein SpsA, Chain A"/>
    <property type="match status" value="1"/>
</dbReference>
<dbReference type="InterPro" id="IPR029044">
    <property type="entry name" value="Nucleotide-diphossugar_trans"/>
</dbReference>
<evidence type="ECO:0000313" key="5">
    <source>
        <dbReference type="EMBL" id="KAF0567827.1"/>
    </source>
</evidence>
<dbReference type="PANTHER" id="PTHR43179">
    <property type="entry name" value="RHAMNOSYLTRANSFERASE WBBL"/>
    <property type="match status" value="1"/>
</dbReference>
<dbReference type="Pfam" id="PF10111">
    <property type="entry name" value="Glyco_tranf_2_2"/>
    <property type="match status" value="1"/>
</dbReference>
<name>A0A6N7BZ89_9GAMM</name>
<evidence type="ECO:0000313" key="6">
    <source>
        <dbReference type="Proteomes" id="UP000471465"/>
    </source>
</evidence>
<dbReference type="CDD" id="cd00761">
    <property type="entry name" value="Glyco_tranf_GTA_type"/>
    <property type="match status" value="1"/>
</dbReference>
<dbReference type="PANTHER" id="PTHR43179:SF12">
    <property type="entry name" value="GALACTOFURANOSYLTRANSFERASE GLFT2"/>
    <property type="match status" value="1"/>
</dbReference>
<evidence type="ECO:0000256" key="1">
    <source>
        <dbReference type="ARBA" id="ARBA00006739"/>
    </source>
</evidence>
<dbReference type="InterPro" id="IPR019290">
    <property type="entry name" value="GlycosylTrfase-like_prok"/>
</dbReference>
<evidence type="ECO:0000256" key="3">
    <source>
        <dbReference type="ARBA" id="ARBA00022679"/>
    </source>
</evidence>
<dbReference type="SUPFAM" id="SSF53448">
    <property type="entry name" value="Nucleotide-diphospho-sugar transferases"/>
    <property type="match status" value="1"/>
</dbReference>
<keyword evidence="3" id="KW-0808">Transferase</keyword>
<dbReference type="AlphaFoldDB" id="A0A6N7BZ89"/>
<accession>A0A6N7BZ89</accession>
<evidence type="ECO:0000256" key="2">
    <source>
        <dbReference type="ARBA" id="ARBA00022676"/>
    </source>
</evidence>
<comment type="similarity">
    <text evidence="1">Belongs to the glycosyltransferase 2 family.</text>
</comment>
<keyword evidence="6" id="KW-1185">Reference proteome</keyword>
<organism evidence="5 6">
    <name type="scientific">Psychrobacter nivimaris</name>
    <dbReference type="NCBI Taxonomy" id="281738"/>
    <lineage>
        <taxon>Bacteria</taxon>
        <taxon>Pseudomonadati</taxon>
        <taxon>Pseudomonadota</taxon>
        <taxon>Gammaproteobacteria</taxon>
        <taxon>Moraxellales</taxon>
        <taxon>Moraxellaceae</taxon>
        <taxon>Psychrobacter</taxon>
    </lineage>
</organism>